<dbReference type="PANTHER" id="PTHR47967">
    <property type="entry name" value="OS07G0603500 PROTEIN-RELATED"/>
    <property type="match status" value="1"/>
</dbReference>
<dbReference type="EMBL" id="CM017322">
    <property type="protein sequence ID" value="KAE8009593.1"/>
    <property type="molecule type" value="Genomic_DNA"/>
</dbReference>
<protein>
    <recommendedName>
        <fullName evidence="4">Peptidase A1 domain-containing protein</fullName>
    </recommendedName>
</protein>
<evidence type="ECO:0000256" key="1">
    <source>
        <dbReference type="ARBA" id="ARBA00007447"/>
    </source>
</evidence>
<dbReference type="GO" id="GO:0005576">
    <property type="term" value="C:extracellular region"/>
    <property type="evidence" value="ECO:0007669"/>
    <property type="project" value="TreeGrafter"/>
</dbReference>
<accession>A0A5N6QTZ2</accession>
<evidence type="ECO:0000313" key="5">
    <source>
        <dbReference type="EMBL" id="KAE8009593.1"/>
    </source>
</evidence>
<reference evidence="5 6" key="1">
    <citation type="submission" date="2019-06" db="EMBL/GenBank/DDBJ databases">
        <title>A chromosomal-level reference genome of Carpinus fangiana (Coryloideae, Betulaceae).</title>
        <authorList>
            <person name="Yang X."/>
            <person name="Wang Z."/>
            <person name="Zhang L."/>
            <person name="Hao G."/>
            <person name="Liu J."/>
            <person name="Yang Y."/>
        </authorList>
    </citation>
    <scope>NUCLEOTIDE SEQUENCE [LARGE SCALE GENOMIC DNA]</scope>
    <source>
        <strain evidence="5">Cfa_2016G</strain>
        <tissue evidence="5">Leaf</tissue>
    </source>
</reference>
<dbReference type="InterPro" id="IPR033121">
    <property type="entry name" value="PEPTIDASE_A1"/>
</dbReference>
<dbReference type="Gene3D" id="2.40.70.10">
    <property type="entry name" value="Acid Proteases"/>
    <property type="match status" value="2"/>
</dbReference>
<dbReference type="SUPFAM" id="SSF50630">
    <property type="entry name" value="Acid proteases"/>
    <property type="match status" value="1"/>
</dbReference>
<dbReference type="OrthoDB" id="1072226at2759"/>
<dbReference type="PANTHER" id="PTHR47967:SF123">
    <property type="entry name" value="ASPARTIC PROTEINASE NEPENTHESIN-1-LIKE"/>
    <property type="match status" value="1"/>
</dbReference>
<comment type="similarity">
    <text evidence="1">Belongs to the peptidase A1 family.</text>
</comment>
<dbReference type="InterPro" id="IPR051708">
    <property type="entry name" value="Plant_Aspart_Prot_A1"/>
</dbReference>
<evidence type="ECO:0000259" key="4">
    <source>
        <dbReference type="PROSITE" id="PS51767"/>
    </source>
</evidence>
<keyword evidence="6" id="KW-1185">Reference proteome</keyword>
<proteinExistence type="inferred from homology"/>
<feature type="domain" description="Peptidase A1" evidence="4">
    <location>
        <begin position="67"/>
        <end position="320"/>
    </location>
</feature>
<dbReference type="Proteomes" id="UP000327013">
    <property type="component" value="Chromosome 2"/>
</dbReference>
<dbReference type="AlphaFoldDB" id="A0A5N6QTZ2"/>
<gene>
    <name evidence="5" type="ORF">FH972_006021</name>
</gene>
<organism evidence="5 6">
    <name type="scientific">Carpinus fangiana</name>
    <dbReference type="NCBI Taxonomy" id="176857"/>
    <lineage>
        <taxon>Eukaryota</taxon>
        <taxon>Viridiplantae</taxon>
        <taxon>Streptophyta</taxon>
        <taxon>Embryophyta</taxon>
        <taxon>Tracheophyta</taxon>
        <taxon>Spermatophyta</taxon>
        <taxon>Magnoliopsida</taxon>
        <taxon>eudicotyledons</taxon>
        <taxon>Gunneridae</taxon>
        <taxon>Pentapetalae</taxon>
        <taxon>rosids</taxon>
        <taxon>fabids</taxon>
        <taxon>Fagales</taxon>
        <taxon>Betulaceae</taxon>
        <taxon>Carpinus</taxon>
    </lineage>
</organism>
<evidence type="ECO:0000313" key="6">
    <source>
        <dbReference type="Proteomes" id="UP000327013"/>
    </source>
</evidence>
<name>A0A5N6QTZ2_9ROSI</name>
<dbReference type="InterPro" id="IPR032861">
    <property type="entry name" value="TAXi_N"/>
</dbReference>
<dbReference type="GO" id="GO:0006508">
    <property type="term" value="P:proteolysis"/>
    <property type="evidence" value="ECO:0007669"/>
    <property type="project" value="UniProtKB-KW"/>
</dbReference>
<sequence length="320" mass="35533">MLLGGPVAGKPNGLTIKLIHRNSPASPLYPGNITFSKRIQRFVKQSKARATNEAIHAPLGIQGMAIYMVRFGIGTFNATFPARPFKSYHLHMDTGSALTWTQCQDCETLGYRCFPCREPPFPNRISTSYRPLPCNRHPLCTPYECIGDSCSYQLRCMDGATATGILAQEAFTFVSSSGRPQTIPNIVFGCTIDSADMKYGEDDNQVSGIFGLGWGARSFGIQIDSLSHGPFSYCLKLNDGHDLDTYLRFGADISQPAGSLQTTKLYQFKSSPAYYIELLGISINGTRLNINPALFALQFDGSARCYRLWKFFYMYYKACL</sequence>
<dbReference type="GO" id="GO:0008233">
    <property type="term" value="F:peptidase activity"/>
    <property type="evidence" value="ECO:0007669"/>
    <property type="project" value="UniProtKB-KW"/>
</dbReference>
<keyword evidence="2" id="KW-0645">Protease</keyword>
<keyword evidence="3" id="KW-0378">Hydrolase</keyword>
<evidence type="ECO:0000256" key="2">
    <source>
        <dbReference type="ARBA" id="ARBA00022670"/>
    </source>
</evidence>
<evidence type="ECO:0000256" key="3">
    <source>
        <dbReference type="ARBA" id="ARBA00022801"/>
    </source>
</evidence>
<dbReference type="PROSITE" id="PS51767">
    <property type="entry name" value="PEPTIDASE_A1"/>
    <property type="match status" value="1"/>
</dbReference>
<dbReference type="InterPro" id="IPR021109">
    <property type="entry name" value="Peptidase_aspartic_dom_sf"/>
</dbReference>
<dbReference type="Pfam" id="PF14543">
    <property type="entry name" value="TAXi_N"/>
    <property type="match status" value="1"/>
</dbReference>